<organism evidence="6">
    <name type="scientific">Guillardia theta (strain CCMP2712)</name>
    <name type="common">Cryptophyte</name>
    <dbReference type="NCBI Taxonomy" id="905079"/>
    <lineage>
        <taxon>Eukaryota</taxon>
        <taxon>Cryptophyceae</taxon>
        <taxon>Pyrenomonadales</taxon>
        <taxon>Geminigeraceae</taxon>
        <taxon>Guillardia</taxon>
    </lineage>
</organism>
<dbReference type="PaxDb" id="55529-EKX39091"/>
<dbReference type="EnsemblProtists" id="EKX39091">
    <property type="protein sequence ID" value="EKX39091"/>
    <property type="gene ID" value="GUITHDRAFT_76626"/>
</dbReference>
<evidence type="ECO:0000256" key="2">
    <source>
        <dbReference type="ARBA" id="ARBA00022741"/>
    </source>
</evidence>
<evidence type="ECO:0000313" key="6">
    <source>
        <dbReference type="EMBL" id="EKX39091.1"/>
    </source>
</evidence>
<dbReference type="RefSeq" id="XP_005826071.1">
    <property type="nucleotide sequence ID" value="XM_005826014.1"/>
</dbReference>
<comment type="subcellular location">
    <subcellularLocation>
        <location evidence="1">Plastid</location>
        <location evidence="1">Chloroplast</location>
    </subcellularLocation>
</comment>
<protein>
    <recommendedName>
        <fullName evidence="9">Zeta toxin domain-containing protein</fullName>
    </recommendedName>
</protein>
<evidence type="ECO:0000259" key="4">
    <source>
        <dbReference type="Pfam" id="PF00462"/>
    </source>
</evidence>
<reference evidence="8" key="2">
    <citation type="submission" date="2012-11" db="EMBL/GenBank/DDBJ databases">
        <authorList>
            <person name="Kuo A."/>
            <person name="Curtis B.A."/>
            <person name="Tanifuji G."/>
            <person name="Burki F."/>
            <person name="Gruber A."/>
            <person name="Irimia M."/>
            <person name="Maruyama S."/>
            <person name="Arias M.C."/>
            <person name="Ball S.G."/>
            <person name="Gile G.H."/>
            <person name="Hirakawa Y."/>
            <person name="Hopkins J.F."/>
            <person name="Rensing S.A."/>
            <person name="Schmutz J."/>
            <person name="Symeonidi A."/>
            <person name="Elias M."/>
            <person name="Eveleigh R.J."/>
            <person name="Herman E.K."/>
            <person name="Klute M.J."/>
            <person name="Nakayama T."/>
            <person name="Obornik M."/>
            <person name="Reyes-Prieto A."/>
            <person name="Armbrust E.V."/>
            <person name="Aves S.J."/>
            <person name="Beiko R.G."/>
            <person name="Coutinho P."/>
            <person name="Dacks J.B."/>
            <person name="Durnford D.G."/>
            <person name="Fast N.M."/>
            <person name="Green B.R."/>
            <person name="Grisdale C."/>
            <person name="Hempe F."/>
            <person name="Henrissat B."/>
            <person name="Hoppner M.P."/>
            <person name="Ishida K.-I."/>
            <person name="Kim E."/>
            <person name="Koreny L."/>
            <person name="Kroth P.G."/>
            <person name="Liu Y."/>
            <person name="Malik S.-B."/>
            <person name="Maier U.G."/>
            <person name="McRose D."/>
            <person name="Mock T."/>
            <person name="Neilson J.A."/>
            <person name="Onodera N.T."/>
            <person name="Poole A.M."/>
            <person name="Pritham E.J."/>
            <person name="Richards T.A."/>
            <person name="Rocap G."/>
            <person name="Roy S.W."/>
            <person name="Sarai C."/>
            <person name="Schaack S."/>
            <person name="Shirato S."/>
            <person name="Slamovits C.H."/>
            <person name="Spencer D.F."/>
            <person name="Suzuki S."/>
            <person name="Worden A.Z."/>
            <person name="Zauner S."/>
            <person name="Barry K."/>
            <person name="Bell C."/>
            <person name="Bharti A.K."/>
            <person name="Crow J.A."/>
            <person name="Grimwood J."/>
            <person name="Kramer R."/>
            <person name="Lindquist E."/>
            <person name="Lucas S."/>
            <person name="Salamov A."/>
            <person name="McFadden G.I."/>
            <person name="Lane C.E."/>
            <person name="Keeling P.J."/>
            <person name="Gray M.W."/>
            <person name="Grigoriev I.V."/>
            <person name="Archibald J.M."/>
        </authorList>
    </citation>
    <scope>NUCLEOTIDE SEQUENCE</scope>
    <source>
        <strain evidence="8">CCMP2712</strain>
    </source>
</reference>
<keyword evidence="2" id="KW-0547">Nucleotide-binding</keyword>
<evidence type="ECO:0000256" key="1">
    <source>
        <dbReference type="ARBA" id="ARBA00004229"/>
    </source>
</evidence>
<accession>L1IS45</accession>
<dbReference type="HOGENOM" id="CLU_722506_0_0_1"/>
<proteinExistence type="predicted"/>
<dbReference type="SUPFAM" id="SSF52540">
    <property type="entry name" value="P-loop containing nucleoside triphosphate hydrolases"/>
    <property type="match status" value="1"/>
</dbReference>
<dbReference type="InterPro" id="IPR002109">
    <property type="entry name" value="Glutaredoxin"/>
</dbReference>
<dbReference type="Proteomes" id="UP000011087">
    <property type="component" value="Unassembled WGS sequence"/>
</dbReference>
<dbReference type="GO" id="GO:0016301">
    <property type="term" value="F:kinase activity"/>
    <property type="evidence" value="ECO:0007669"/>
    <property type="project" value="InterPro"/>
</dbReference>
<feature type="domain" description="Glutaredoxin" evidence="4">
    <location>
        <begin position="341"/>
        <end position="374"/>
    </location>
</feature>
<dbReference type="GO" id="GO:0005524">
    <property type="term" value="F:ATP binding"/>
    <property type="evidence" value="ECO:0007669"/>
    <property type="project" value="UniProtKB-KW"/>
</dbReference>
<dbReference type="OMA" id="CEHELCY"/>
<keyword evidence="8" id="KW-1185">Reference proteome</keyword>
<dbReference type="Gene3D" id="3.40.50.300">
    <property type="entry name" value="P-loop containing nucleotide triphosphate hydrolases"/>
    <property type="match status" value="1"/>
</dbReference>
<gene>
    <name evidence="6" type="ORF">GUITHDRAFT_76626</name>
</gene>
<evidence type="ECO:0000313" key="7">
    <source>
        <dbReference type="EnsemblProtists" id="EKX39091"/>
    </source>
</evidence>
<keyword evidence="3" id="KW-0067">ATP-binding</keyword>
<dbReference type="eggNOG" id="ENOG502S1DY">
    <property type="taxonomic scope" value="Eukaryota"/>
</dbReference>
<dbReference type="GO" id="GO:0009507">
    <property type="term" value="C:chloroplast"/>
    <property type="evidence" value="ECO:0007669"/>
    <property type="project" value="UniProtKB-SubCell"/>
</dbReference>
<reference evidence="7" key="3">
    <citation type="submission" date="2015-06" db="UniProtKB">
        <authorList>
            <consortium name="EnsemblProtists"/>
        </authorList>
    </citation>
    <scope>IDENTIFICATION</scope>
</reference>
<dbReference type="InterPro" id="IPR027417">
    <property type="entry name" value="P-loop_NTPase"/>
</dbReference>
<evidence type="ECO:0000313" key="8">
    <source>
        <dbReference type="Proteomes" id="UP000011087"/>
    </source>
</evidence>
<reference evidence="6 8" key="1">
    <citation type="journal article" date="2012" name="Nature">
        <title>Algal genomes reveal evolutionary mosaicism and the fate of nucleomorphs.</title>
        <authorList>
            <consortium name="DOE Joint Genome Institute"/>
            <person name="Curtis B.A."/>
            <person name="Tanifuji G."/>
            <person name="Burki F."/>
            <person name="Gruber A."/>
            <person name="Irimia M."/>
            <person name="Maruyama S."/>
            <person name="Arias M.C."/>
            <person name="Ball S.G."/>
            <person name="Gile G.H."/>
            <person name="Hirakawa Y."/>
            <person name="Hopkins J.F."/>
            <person name="Kuo A."/>
            <person name="Rensing S.A."/>
            <person name="Schmutz J."/>
            <person name="Symeonidi A."/>
            <person name="Elias M."/>
            <person name="Eveleigh R.J."/>
            <person name="Herman E.K."/>
            <person name="Klute M.J."/>
            <person name="Nakayama T."/>
            <person name="Obornik M."/>
            <person name="Reyes-Prieto A."/>
            <person name="Armbrust E.V."/>
            <person name="Aves S.J."/>
            <person name="Beiko R.G."/>
            <person name="Coutinho P."/>
            <person name="Dacks J.B."/>
            <person name="Durnford D.G."/>
            <person name="Fast N.M."/>
            <person name="Green B.R."/>
            <person name="Grisdale C.J."/>
            <person name="Hempel F."/>
            <person name="Henrissat B."/>
            <person name="Hoppner M.P."/>
            <person name="Ishida K."/>
            <person name="Kim E."/>
            <person name="Koreny L."/>
            <person name="Kroth P.G."/>
            <person name="Liu Y."/>
            <person name="Malik S.B."/>
            <person name="Maier U.G."/>
            <person name="McRose D."/>
            <person name="Mock T."/>
            <person name="Neilson J.A."/>
            <person name="Onodera N.T."/>
            <person name="Poole A.M."/>
            <person name="Pritham E.J."/>
            <person name="Richards T.A."/>
            <person name="Rocap G."/>
            <person name="Roy S.W."/>
            <person name="Sarai C."/>
            <person name="Schaack S."/>
            <person name="Shirato S."/>
            <person name="Slamovits C.H."/>
            <person name="Spencer D.F."/>
            <person name="Suzuki S."/>
            <person name="Worden A.Z."/>
            <person name="Zauner S."/>
            <person name="Barry K."/>
            <person name="Bell C."/>
            <person name="Bharti A.K."/>
            <person name="Crow J.A."/>
            <person name="Grimwood J."/>
            <person name="Kramer R."/>
            <person name="Lindquist E."/>
            <person name="Lucas S."/>
            <person name="Salamov A."/>
            <person name="McFadden G.I."/>
            <person name="Lane C.E."/>
            <person name="Keeling P.J."/>
            <person name="Gray M.W."/>
            <person name="Grigoriev I.V."/>
            <person name="Archibald J.M."/>
        </authorList>
    </citation>
    <scope>NUCLEOTIDE SEQUENCE</scope>
    <source>
        <strain evidence="6 8">CCMP2712</strain>
    </source>
</reference>
<dbReference type="Gene3D" id="3.40.30.10">
    <property type="entry name" value="Glutaredoxin"/>
    <property type="match status" value="1"/>
</dbReference>
<sequence length="383" mass="44411">MAGPTVHQGPHCGHGSLADPHWHCKFFSIWKSREKLTPFHFQVPPSYNFSLPTCSNYHLDSHEVWGPFSDIRSTRDFEWHGNYVESRQLLQDILIHDVIGGGTPNRQHPWIVYTAGAMGAGKSRTIHWMSEQGLFPLPDIVQIDPDSFRERLPEWQGYIERDPSMAGRLTHKECGLCVEIAQEAALRQRKHIWVDGSLRDAEWYTRVFNDIKKRHPEYRIAILYVYASMGSVLERAKLRGRLTGRVVPEKDILDSLRRVPLAVEQLASEVDFLAWISNESDQEPKLRQICNDHMCKFLNGDDWDEVVSRFGHLHSEMDREEICRQLDRHLGGSSSREDALMIFSKSYCSFCIKLKRALKMANIPFKCIECDEVSWSKEESRWC</sequence>
<dbReference type="Pfam" id="PF00462">
    <property type="entry name" value="Glutaredoxin"/>
    <property type="match status" value="1"/>
</dbReference>
<dbReference type="Pfam" id="PF06414">
    <property type="entry name" value="Zeta_toxin"/>
    <property type="match status" value="1"/>
</dbReference>
<dbReference type="OrthoDB" id="430679at2759"/>
<evidence type="ECO:0000256" key="3">
    <source>
        <dbReference type="ARBA" id="ARBA00022840"/>
    </source>
</evidence>
<dbReference type="AlphaFoldDB" id="L1IS45"/>
<dbReference type="GeneID" id="17295835"/>
<name>L1IS45_GUITC</name>
<dbReference type="EMBL" id="JH993042">
    <property type="protein sequence ID" value="EKX39091.1"/>
    <property type="molecule type" value="Genomic_DNA"/>
</dbReference>
<dbReference type="KEGG" id="gtt:GUITHDRAFT_76626"/>
<evidence type="ECO:0000259" key="5">
    <source>
        <dbReference type="Pfam" id="PF06414"/>
    </source>
</evidence>
<dbReference type="SUPFAM" id="SSF52833">
    <property type="entry name" value="Thioredoxin-like"/>
    <property type="match status" value="1"/>
</dbReference>
<dbReference type="InterPro" id="IPR036249">
    <property type="entry name" value="Thioredoxin-like_sf"/>
</dbReference>
<dbReference type="InterPro" id="IPR010488">
    <property type="entry name" value="Zeta_toxin_domain"/>
</dbReference>
<evidence type="ECO:0008006" key="9">
    <source>
        <dbReference type="Google" id="ProtNLM"/>
    </source>
</evidence>
<feature type="domain" description="Zeta toxin" evidence="5">
    <location>
        <begin position="103"/>
        <end position="271"/>
    </location>
</feature>